<sequence length="245" mass="27623">MELAYQDEQDIIDVARKVADADVCFYPAESDLAHRCLASLRGTELTQRERPDFEDVTRSLLLEAMRVDDHPRPGKKDATRARESQILRELEDAGFGAMFPNATLVTNVSSGLPTEQDHSYRAYVDHFTSVVRKHGRKVPAYRAEQPGFDLGFLVFDESTAYFESMGSFAPPTTRRDHRWFDDAAFLDVITAADVDCIVWLTPYKLVTADGAGRIHLPTMTIIDVDVLREADALTYDAARMKSTER</sequence>
<dbReference type="Proteomes" id="UP000196320">
    <property type="component" value="Unassembled WGS sequence"/>
</dbReference>
<dbReference type="EMBL" id="FUKO01000012">
    <property type="protein sequence ID" value="SJN22982.1"/>
    <property type="molecule type" value="Genomic_DNA"/>
</dbReference>
<keyword evidence="2" id="KW-1185">Reference proteome</keyword>
<organism evidence="1 2">
    <name type="scientific">Microbacterium esteraromaticum</name>
    <dbReference type="NCBI Taxonomy" id="57043"/>
    <lineage>
        <taxon>Bacteria</taxon>
        <taxon>Bacillati</taxon>
        <taxon>Actinomycetota</taxon>
        <taxon>Actinomycetes</taxon>
        <taxon>Micrococcales</taxon>
        <taxon>Microbacteriaceae</taxon>
        <taxon>Microbacterium</taxon>
    </lineage>
</organism>
<reference evidence="1 2" key="1">
    <citation type="submission" date="2017-02" db="EMBL/GenBank/DDBJ databases">
        <authorList>
            <person name="Peterson S.W."/>
        </authorList>
    </citation>
    <scope>NUCLEOTIDE SEQUENCE [LARGE SCALE GENOMIC DNA]</scope>
    <source>
        <strain evidence="1 2">B Mb 05.01</strain>
    </source>
</reference>
<evidence type="ECO:0000313" key="2">
    <source>
        <dbReference type="Proteomes" id="UP000196320"/>
    </source>
</evidence>
<protein>
    <submittedName>
        <fullName evidence="1">Uncharacterized protein</fullName>
    </submittedName>
</protein>
<gene>
    <name evidence="1" type="ORF">FM104_03825</name>
</gene>
<evidence type="ECO:0000313" key="1">
    <source>
        <dbReference type="EMBL" id="SJN22982.1"/>
    </source>
</evidence>
<accession>A0A1R4ISY9</accession>
<name>A0A1R4ISY9_9MICO</name>
<dbReference type="RefSeq" id="WP_087130139.1">
    <property type="nucleotide sequence ID" value="NZ_FUKO01000012.1"/>
</dbReference>
<dbReference type="OrthoDB" id="5061691at2"/>
<proteinExistence type="predicted"/>
<dbReference type="AlphaFoldDB" id="A0A1R4ISY9"/>